<dbReference type="Gene3D" id="3.40.50.2000">
    <property type="entry name" value="Glycogen Phosphorylase B"/>
    <property type="match status" value="2"/>
</dbReference>
<dbReference type="GO" id="GO:0016757">
    <property type="term" value="F:glycosyltransferase activity"/>
    <property type="evidence" value="ECO:0007669"/>
    <property type="project" value="InterPro"/>
</dbReference>
<keyword evidence="4" id="KW-1185">Reference proteome</keyword>
<organism evidence="3 4">
    <name type="scientific">Lucifera butyrica</name>
    <dbReference type="NCBI Taxonomy" id="1351585"/>
    <lineage>
        <taxon>Bacteria</taxon>
        <taxon>Bacillati</taxon>
        <taxon>Bacillota</taxon>
        <taxon>Negativicutes</taxon>
        <taxon>Veillonellales</taxon>
        <taxon>Veillonellaceae</taxon>
        <taxon>Lucifera</taxon>
    </lineage>
</organism>
<accession>A0A498R225</accession>
<protein>
    <submittedName>
        <fullName evidence="3">Glycosyl transferases group 1</fullName>
    </submittedName>
</protein>
<reference evidence="3 4" key="1">
    <citation type="submission" date="2018-06" db="EMBL/GenBank/DDBJ databases">
        <authorList>
            <person name="Strepis N."/>
        </authorList>
    </citation>
    <scope>NUCLEOTIDE SEQUENCE [LARGE SCALE GENOMIC DNA]</scope>
    <source>
        <strain evidence="3">LUCI</strain>
    </source>
</reference>
<dbReference type="InterPro" id="IPR028098">
    <property type="entry name" value="Glyco_trans_4-like_N"/>
</dbReference>
<dbReference type="AlphaFoldDB" id="A0A498R225"/>
<evidence type="ECO:0000259" key="1">
    <source>
        <dbReference type="Pfam" id="PF00534"/>
    </source>
</evidence>
<dbReference type="InterPro" id="IPR050194">
    <property type="entry name" value="Glycosyltransferase_grp1"/>
</dbReference>
<gene>
    <name evidence="3" type="ORF">LUCI_0724</name>
</gene>
<dbReference type="Pfam" id="PF00534">
    <property type="entry name" value="Glycos_transf_1"/>
    <property type="match status" value="1"/>
</dbReference>
<dbReference type="PANTHER" id="PTHR45947:SF3">
    <property type="entry name" value="SULFOQUINOVOSYL TRANSFERASE SQD2"/>
    <property type="match status" value="1"/>
</dbReference>
<dbReference type="OrthoDB" id="267399at2"/>
<dbReference type="EMBL" id="UPPP01000056">
    <property type="protein sequence ID" value="VBB05514.1"/>
    <property type="molecule type" value="Genomic_DNA"/>
</dbReference>
<dbReference type="SUPFAM" id="SSF53756">
    <property type="entry name" value="UDP-Glycosyltransferase/glycogen phosphorylase"/>
    <property type="match status" value="1"/>
</dbReference>
<dbReference type="Proteomes" id="UP000277811">
    <property type="component" value="Unassembled WGS sequence"/>
</dbReference>
<dbReference type="PANTHER" id="PTHR45947">
    <property type="entry name" value="SULFOQUINOVOSYL TRANSFERASE SQD2"/>
    <property type="match status" value="1"/>
</dbReference>
<evidence type="ECO:0000313" key="4">
    <source>
        <dbReference type="Proteomes" id="UP000277811"/>
    </source>
</evidence>
<name>A0A498R225_9FIRM</name>
<dbReference type="InterPro" id="IPR001296">
    <property type="entry name" value="Glyco_trans_1"/>
</dbReference>
<dbReference type="Pfam" id="PF13439">
    <property type="entry name" value="Glyco_transf_4"/>
    <property type="match status" value="1"/>
</dbReference>
<keyword evidence="3" id="KW-0808">Transferase</keyword>
<dbReference type="RefSeq" id="WP_122626503.1">
    <property type="nucleotide sequence ID" value="NZ_UPPP01000056.1"/>
</dbReference>
<evidence type="ECO:0000313" key="3">
    <source>
        <dbReference type="EMBL" id="VBB05514.1"/>
    </source>
</evidence>
<proteinExistence type="predicted"/>
<evidence type="ECO:0000259" key="2">
    <source>
        <dbReference type="Pfam" id="PF13439"/>
    </source>
</evidence>
<feature type="domain" description="Glycosyl transferase family 1" evidence="1">
    <location>
        <begin position="194"/>
        <end position="344"/>
    </location>
</feature>
<sequence>MRILEMTTFLRGGAGSFLTRLSRSLKDKGHEVQVVSTGHSGELEDWDRLKAELTDRDIEQYQINFFNRQNDIFWPEMRKLADLVERNHYDVIHVHAGVPALAAYMAKRELGLDIPVIATFHSWGPNRPGWMDISDAWAFNQCEQVFYDSKEYMKFGTDKGVKASGVIYPGLYVNPAQYVPYKQRLRKMVTARYNVPAGSQILTHLGEITQRKGQIDVVKAMAQLEGSYVALLIGESRDANYQKELDDTIKYLNLENKVIFTGWVEDPYEIVAGSDLFVFPSYSEGLGLAPIEAVTLLVPAIFSSVEGTKDIEKALGEYCTGTFLPGDISSIAKLIHQTLSVDQQGARKTETAAKLANNVFGYDKTIAAYESAMLELYKKRMHR</sequence>
<feature type="domain" description="Glycosyltransferase subfamily 4-like N-terminal" evidence="2">
    <location>
        <begin position="12"/>
        <end position="170"/>
    </location>
</feature>